<accession>A0ABS5LCP2</accession>
<dbReference type="EMBL" id="JAGVRK010000001">
    <property type="protein sequence ID" value="MBS2968506.1"/>
    <property type="molecule type" value="Genomic_DNA"/>
</dbReference>
<proteinExistence type="inferred from homology"/>
<keyword evidence="3 9" id="KW-0479">Metal-binding</keyword>
<evidence type="ECO:0000256" key="5">
    <source>
        <dbReference type="ARBA" id="ARBA00022977"/>
    </source>
</evidence>
<feature type="binding site" evidence="9">
    <location>
        <position position="97"/>
    </location>
    <ligand>
        <name>Mg(2+)</name>
        <dbReference type="ChEBI" id="CHEBI:18420"/>
    </ligand>
</feature>
<dbReference type="GO" id="GO:0004789">
    <property type="term" value="F:thiamine-phosphate diphosphorylase activity"/>
    <property type="evidence" value="ECO:0007669"/>
    <property type="project" value="UniProtKB-EC"/>
</dbReference>
<dbReference type="InterPro" id="IPR036206">
    <property type="entry name" value="ThiamineP_synth_sf"/>
</dbReference>
<dbReference type="Proteomes" id="UP000682403">
    <property type="component" value="Unassembled WGS sequence"/>
</dbReference>
<dbReference type="PANTHER" id="PTHR20857">
    <property type="entry name" value="THIAMINE-PHOSPHATE PYROPHOSPHORYLASE"/>
    <property type="match status" value="1"/>
</dbReference>
<comment type="cofactor">
    <cofactor evidence="9">
        <name>Mg(2+)</name>
        <dbReference type="ChEBI" id="CHEBI:18420"/>
    </cofactor>
    <text evidence="9">Binds 1 Mg(2+) ion per subunit.</text>
</comment>
<organism evidence="13 14">
    <name type="scientific">Metabacillus flavus</name>
    <dbReference type="NCBI Taxonomy" id="2823519"/>
    <lineage>
        <taxon>Bacteria</taxon>
        <taxon>Bacillati</taxon>
        <taxon>Bacillota</taxon>
        <taxon>Bacilli</taxon>
        <taxon>Bacillales</taxon>
        <taxon>Bacillaceae</taxon>
        <taxon>Metabacillus</taxon>
    </lineage>
</organism>
<dbReference type="EC" id="2.5.1.3" evidence="9"/>
<comment type="function">
    <text evidence="9">Condenses 4-methyl-5-(beta-hydroxyethyl)thiazole monophosphate (THZ-P) and 2-methyl-4-amino-5-hydroxymethyl pyrimidine pyrophosphate (HMP-PP) to form thiamine monophosphate (TMP).</text>
</comment>
<feature type="binding site" evidence="9">
    <location>
        <position position="173"/>
    </location>
    <ligand>
        <name>2-[(2R,5Z)-2-carboxy-4-methylthiazol-5(2H)-ylidene]ethyl phosphate</name>
        <dbReference type="ChEBI" id="CHEBI:62899"/>
    </ligand>
</feature>
<feature type="binding site" evidence="9">
    <location>
        <begin position="41"/>
        <end position="45"/>
    </location>
    <ligand>
        <name>4-amino-2-methyl-5-(diphosphooxymethyl)pyrimidine</name>
        <dbReference type="ChEBI" id="CHEBI:57841"/>
    </ligand>
</feature>
<reference evidence="13 14" key="1">
    <citation type="submission" date="2021-04" db="EMBL/GenBank/DDBJ databases">
        <title>Metabacillus sp. strain KIGAM252 whole genome sequence.</title>
        <authorList>
            <person name="Seo M.-J."/>
            <person name="Cho E.-S."/>
            <person name="Hwang C.Y."/>
            <person name="Yoon D.J."/>
        </authorList>
    </citation>
    <scope>NUCLEOTIDE SEQUENCE [LARGE SCALE GENOMIC DNA]</scope>
    <source>
        <strain evidence="13 14">KIGAM252</strain>
    </source>
</reference>
<evidence type="ECO:0000256" key="6">
    <source>
        <dbReference type="ARBA" id="ARBA00047334"/>
    </source>
</evidence>
<feature type="binding site" evidence="9">
    <location>
        <begin position="141"/>
        <end position="143"/>
    </location>
    <ligand>
        <name>2-[(2R,5Z)-2-carboxy-4-methylthiazol-5(2H)-ylidene]ethyl phosphate</name>
        <dbReference type="ChEBI" id="CHEBI:62899"/>
    </ligand>
</feature>
<dbReference type="HAMAP" id="MF_00097">
    <property type="entry name" value="TMP_synthase"/>
    <property type="match status" value="1"/>
</dbReference>
<evidence type="ECO:0000256" key="10">
    <source>
        <dbReference type="RuleBase" id="RU003826"/>
    </source>
</evidence>
<feature type="binding site" evidence="9">
    <location>
        <position position="115"/>
    </location>
    <ligand>
        <name>4-amino-2-methyl-5-(diphosphooxymethyl)pyrimidine</name>
        <dbReference type="ChEBI" id="CHEBI:57841"/>
    </ligand>
</feature>
<keyword evidence="14" id="KW-1185">Reference proteome</keyword>
<comment type="similarity">
    <text evidence="9 10">Belongs to the thiamine-phosphate synthase family.</text>
</comment>
<evidence type="ECO:0000256" key="9">
    <source>
        <dbReference type="HAMAP-Rule" id="MF_00097"/>
    </source>
</evidence>
<evidence type="ECO:0000259" key="12">
    <source>
        <dbReference type="Pfam" id="PF02581"/>
    </source>
</evidence>
<dbReference type="Gene3D" id="3.20.20.70">
    <property type="entry name" value="Aldolase class I"/>
    <property type="match status" value="1"/>
</dbReference>
<keyword evidence="2 9" id="KW-0808">Transferase</keyword>
<evidence type="ECO:0000256" key="1">
    <source>
        <dbReference type="ARBA" id="ARBA00005165"/>
    </source>
</evidence>
<dbReference type="InterPro" id="IPR034291">
    <property type="entry name" value="TMP_synthase"/>
</dbReference>
<feature type="binding site" evidence="9">
    <location>
        <begin position="193"/>
        <end position="194"/>
    </location>
    <ligand>
        <name>2-[(2R,5Z)-2-carboxy-4-methylthiazol-5(2H)-ylidene]ethyl phosphate</name>
        <dbReference type="ChEBI" id="CHEBI:62899"/>
    </ligand>
</feature>
<evidence type="ECO:0000256" key="8">
    <source>
        <dbReference type="ARBA" id="ARBA00047883"/>
    </source>
</evidence>
<dbReference type="NCBIfam" id="TIGR00693">
    <property type="entry name" value="thiE"/>
    <property type="match status" value="1"/>
</dbReference>
<evidence type="ECO:0000313" key="13">
    <source>
        <dbReference type="EMBL" id="MBS2968506.1"/>
    </source>
</evidence>
<sequence length="215" mass="22653">MKREGIKKHLALYFIAGSQDCPKNIEEILIEAIEGGITLFQFREKGKGSLHTSDEIEQLAVRLLQICRTSNIPFIVNDDVELALKIGADGIHVGQDDAKAGDIITRINGMILGVSVHSAEEAKRALADGADYIGVGPVFPTSSKEDAKEARGTAVIEEIKQAGIDIPMVGIGGITAENAKSVVMAGADGVSVISSISRSEHPAAAARALKKVING</sequence>
<evidence type="ECO:0000256" key="7">
    <source>
        <dbReference type="ARBA" id="ARBA00047851"/>
    </source>
</evidence>
<dbReference type="InterPro" id="IPR022998">
    <property type="entry name" value="ThiamineP_synth_TenI"/>
</dbReference>
<feature type="binding site" evidence="9">
    <location>
        <position position="77"/>
    </location>
    <ligand>
        <name>4-amino-2-methyl-5-(diphosphooxymethyl)pyrimidine</name>
        <dbReference type="ChEBI" id="CHEBI:57841"/>
    </ligand>
</feature>
<comment type="catalytic activity">
    <reaction evidence="8 9 10">
        <text>2-[(2R,5Z)-2-carboxy-4-methylthiazol-5(2H)-ylidene]ethyl phosphate + 4-amino-2-methyl-5-(diphosphooxymethyl)pyrimidine + 2 H(+) = thiamine phosphate + CO2 + diphosphate</text>
        <dbReference type="Rhea" id="RHEA:47844"/>
        <dbReference type="ChEBI" id="CHEBI:15378"/>
        <dbReference type="ChEBI" id="CHEBI:16526"/>
        <dbReference type="ChEBI" id="CHEBI:33019"/>
        <dbReference type="ChEBI" id="CHEBI:37575"/>
        <dbReference type="ChEBI" id="CHEBI:57841"/>
        <dbReference type="ChEBI" id="CHEBI:62899"/>
        <dbReference type="EC" id="2.5.1.3"/>
    </reaction>
</comment>
<comment type="catalytic activity">
    <reaction evidence="7 9 10">
        <text>2-(2-carboxy-4-methylthiazol-5-yl)ethyl phosphate + 4-amino-2-methyl-5-(diphosphooxymethyl)pyrimidine + 2 H(+) = thiamine phosphate + CO2 + diphosphate</text>
        <dbReference type="Rhea" id="RHEA:47848"/>
        <dbReference type="ChEBI" id="CHEBI:15378"/>
        <dbReference type="ChEBI" id="CHEBI:16526"/>
        <dbReference type="ChEBI" id="CHEBI:33019"/>
        <dbReference type="ChEBI" id="CHEBI:37575"/>
        <dbReference type="ChEBI" id="CHEBI:57841"/>
        <dbReference type="ChEBI" id="CHEBI:62890"/>
        <dbReference type="EC" id="2.5.1.3"/>
    </reaction>
</comment>
<feature type="binding site" evidence="9">
    <location>
        <position position="78"/>
    </location>
    <ligand>
        <name>Mg(2+)</name>
        <dbReference type="ChEBI" id="CHEBI:18420"/>
    </ligand>
</feature>
<evidence type="ECO:0000256" key="3">
    <source>
        <dbReference type="ARBA" id="ARBA00022723"/>
    </source>
</evidence>
<dbReference type="InterPro" id="IPR013785">
    <property type="entry name" value="Aldolase_TIM"/>
</dbReference>
<protein>
    <recommendedName>
        <fullName evidence="9">Thiamine-phosphate synthase</fullName>
        <shortName evidence="9">TP synthase</shortName>
        <shortName evidence="9">TPS</shortName>
        <ecNumber evidence="9">2.5.1.3</ecNumber>
    </recommendedName>
    <alternativeName>
        <fullName evidence="9">Thiamine-phosphate pyrophosphorylase</fullName>
        <shortName evidence="9">TMP pyrophosphorylase</shortName>
        <shortName evidence="9">TMP-PPase</shortName>
    </alternativeName>
</protein>
<evidence type="ECO:0000256" key="2">
    <source>
        <dbReference type="ARBA" id="ARBA00022679"/>
    </source>
</evidence>
<dbReference type="SUPFAM" id="SSF51391">
    <property type="entry name" value="Thiamin phosphate synthase"/>
    <property type="match status" value="1"/>
</dbReference>
<comment type="caution">
    <text evidence="13">The sequence shown here is derived from an EMBL/GenBank/DDBJ whole genome shotgun (WGS) entry which is preliminary data.</text>
</comment>
<comment type="catalytic activity">
    <reaction evidence="6 9 10">
        <text>4-methyl-5-(2-phosphooxyethyl)-thiazole + 4-amino-2-methyl-5-(diphosphooxymethyl)pyrimidine + H(+) = thiamine phosphate + diphosphate</text>
        <dbReference type="Rhea" id="RHEA:22328"/>
        <dbReference type="ChEBI" id="CHEBI:15378"/>
        <dbReference type="ChEBI" id="CHEBI:33019"/>
        <dbReference type="ChEBI" id="CHEBI:37575"/>
        <dbReference type="ChEBI" id="CHEBI:57841"/>
        <dbReference type="ChEBI" id="CHEBI:58296"/>
        <dbReference type="EC" id="2.5.1.3"/>
    </reaction>
</comment>
<dbReference type="Pfam" id="PF02581">
    <property type="entry name" value="TMP-TENI"/>
    <property type="match status" value="1"/>
</dbReference>
<dbReference type="CDD" id="cd00564">
    <property type="entry name" value="TMP_TenI"/>
    <property type="match status" value="1"/>
</dbReference>
<keyword evidence="4 9" id="KW-0460">Magnesium</keyword>
<feature type="binding site" evidence="9">
    <location>
        <position position="144"/>
    </location>
    <ligand>
        <name>4-amino-2-methyl-5-(diphosphooxymethyl)pyrimidine</name>
        <dbReference type="ChEBI" id="CHEBI:57841"/>
    </ligand>
</feature>
<evidence type="ECO:0000313" key="14">
    <source>
        <dbReference type="Proteomes" id="UP000682403"/>
    </source>
</evidence>
<evidence type="ECO:0000256" key="4">
    <source>
        <dbReference type="ARBA" id="ARBA00022842"/>
    </source>
</evidence>
<name>A0ABS5LCP2_9BACI</name>
<feature type="domain" description="Thiamine phosphate synthase/TenI" evidence="12">
    <location>
        <begin position="12"/>
        <end position="196"/>
    </location>
</feature>
<dbReference type="PANTHER" id="PTHR20857:SF15">
    <property type="entry name" value="THIAMINE-PHOSPHATE SYNTHASE"/>
    <property type="match status" value="1"/>
</dbReference>
<dbReference type="RefSeq" id="WP_211557360.1">
    <property type="nucleotide sequence ID" value="NZ_JAGVRK010000001.1"/>
</dbReference>
<keyword evidence="5 9" id="KW-0784">Thiamine biosynthesis</keyword>
<gene>
    <name evidence="9" type="primary">thiE</name>
    <name evidence="13" type="ORF">J9317_07010</name>
</gene>
<evidence type="ECO:0000256" key="11">
    <source>
        <dbReference type="RuleBase" id="RU004253"/>
    </source>
</evidence>
<comment type="pathway">
    <text evidence="1 9 11">Cofactor biosynthesis; thiamine diphosphate biosynthesis; thiamine phosphate from 4-amino-2-methyl-5-diphosphomethylpyrimidine and 4-methyl-5-(2-phosphoethyl)-thiazole: step 1/1.</text>
</comment>